<feature type="region of interest" description="Disordered" evidence="1">
    <location>
        <begin position="21"/>
        <end position="78"/>
    </location>
</feature>
<feature type="region of interest" description="Disordered" evidence="1">
    <location>
        <begin position="537"/>
        <end position="561"/>
    </location>
</feature>
<dbReference type="InterPro" id="IPR033228">
    <property type="entry name" value="SZT2"/>
</dbReference>
<dbReference type="PANTHER" id="PTHR14918:SF3">
    <property type="entry name" value="KICSTOR COMPLEX PROTEIN SZT2"/>
    <property type="match status" value="1"/>
</dbReference>
<feature type="compositionally biased region" description="Basic and acidic residues" evidence="1">
    <location>
        <begin position="540"/>
        <end position="561"/>
    </location>
</feature>
<keyword evidence="2" id="KW-0812">Transmembrane</keyword>
<keyword evidence="2" id="KW-0472">Membrane</keyword>
<accession>A0A1I7X9M9</accession>
<feature type="compositionally biased region" description="Basic and acidic residues" evidence="1">
    <location>
        <begin position="44"/>
        <end position="57"/>
    </location>
</feature>
<dbReference type="GO" id="GO:0005777">
    <property type="term" value="C:peroxisome"/>
    <property type="evidence" value="ECO:0007669"/>
    <property type="project" value="InterPro"/>
</dbReference>
<evidence type="ECO:0000313" key="3">
    <source>
        <dbReference type="Proteomes" id="UP000095283"/>
    </source>
</evidence>
<dbReference type="AlphaFoldDB" id="A0A1I7X9M9"/>
<name>A0A1I7X9M9_HETBA</name>
<keyword evidence="2" id="KW-1133">Transmembrane helix</keyword>
<keyword evidence="3" id="KW-1185">Reference proteome</keyword>
<feature type="transmembrane region" description="Helical" evidence="2">
    <location>
        <begin position="959"/>
        <end position="977"/>
    </location>
</feature>
<reference evidence="4" key="1">
    <citation type="submission" date="2016-11" db="UniProtKB">
        <authorList>
            <consortium name="WormBaseParasite"/>
        </authorList>
    </citation>
    <scope>IDENTIFICATION</scope>
</reference>
<feature type="compositionally biased region" description="Low complexity" evidence="1">
    <location>
        <begin position="66"/>
        <end position="78"/>
    </location>
</feature>
<proteinExistence type="predicted"/>
<evidence type="ECO:0000256" key="1">
    <source>
        <dbReference type="SAM" id="MobiDB-lite"/>
    </source>
</evidence>
<dbReference type="Proteomes" id="UP000095283">
    <property type="component" value="Unplaced"/>
</dbReference>
<evidence type="ECO:0000256" key="2">
    <source>
        <dbReference type="SAM" id="Phobius"/>
    </source>
</evidence>
<protein>
    <submittedName>
        <fullName evidence="4">DH domain-containing protein</fullName>
    </submittedName>
</protein>
<evidence type="ECO:0000313" key="4">
    <source>
        <dbReference type="WBParaSite" id="Hba_14291"/>
    </source>
</evidence>
<dbReference type="PANTHER" id="PTHR14918">
    <property type="entry name" value="KICSTOR COMPLEX PROTEIN SZT2"/>
    <property type="match status" value="1"/>
</dbReference>
<feature type="compositionally biased region" description="Low complexity" evidence="1">
    <location>
        <begin position="21"/>
        <end position="38"/>
    </location>
</feature>
<sequence length="986" mass="111647">MCDVVTEFGILNLMVIESGGAAPASPSPFTSPATKATPPTKPSTYERRQLLRKRDSSDALPSQTVLPPLISTPSLPTDSSIKSKANSVFSFDARRGSFASEIDGLSTREGEYVVPGRSPDFINAKFVATAEYWFHHVVEKVGEEHSNSVVRQTWIFDCRQTVNRIFENISRGRDGIGRFEAASPRVPYSMQADIGVDPDKCDVPDLLLVCMVQDVAVETLRFGFDPVGACPETLLKLGAFAIKSIDGLVKSKQDIKPYTNLYSLKEADLLKLTRASRLVHFVETPVLLFPKWRRKIAEVRGTVDTVVENRKSTIATGNYQQLPPPHPLISRRRANTLSVASSSVVAPSPFRFRSEDDDPCQVKILYMLMSDYISYLDTLGLRLFNVINIDKAGESHHMYKTEYPQGCRHAPHIALFKVMKGGIILVTLSFVQPYFIFNVNVWNPSDLTHALEKDEFCPDAIQQLRELEQSKDDLVMSCHLHSFTYDFHLRMLSKYLVGKDEDKEMLRIVLRDRRRSEKENQLNLVLYLITVATDNTSPLEGERHREDSRQSDVGEFRNVERRRDKDDEAAIEEMIGLVSAGVFPTIESTLLSRRRFSSGGHLQSSSAINVTKASSEAESVLGTSRADVLLKGAESDGDVHKVAVQGSAPRRHRKPAGSEGKKNMVEGRIVDDPASGIIVKKEQFCGQRRIAPMKSVIFSDDTKSNLDDPDGCNFYWRGLHNDFRHFNPKFLRRKCYDLERVQRYGTSRLGVCIDEDEQQGVPGCLRTSSRHDFPSFSIVSSTFQQNNAITDASRNGEIPGEHVTYVHFLSGRQRKLQKEVEDAVSQYSRQLRAAVDDAEWQCRRDHMWKKVLDPPSRARPTQSSGLSIFLTANPNRNPDPWHPLRTVSHETTRPAELETLITLVSKLPMEEREPRLTALLQGSNCARLCRFLFARFGPIRCRFFEFPHSLKKVIIHRRFYLSCFKIIFLVFFILMQYQKSGKFIII</sequence>
<dbReference type="WBParaSite" id="Hba_14291">
    <property type="protein sequence ID" value="Hba_14291"/>
    <property type="gene ID" value="Hba_14291"/>
</dbReference>
<organism evidence="3 4">
    <name type="scientific">Heterorhabditis bacteriophora</name>
    <name type="common">Entomopathogenic nematode worm</name>
    <dbReference type="NCBI Taxonomy" id="37862"/>
    <lineage>
        <taxon>Eukaryota</taxon>
        <taxon>Metazoa</taxon>
        <taxon>Ecdysozoa</taxon>
        <taxon>Nematoda</taxon>
        <taxon>Chromadorea</taxon>
        <taxon>Rhabditida</taxon>
        <taxon>Rhabditina</taxon>
        <taxon>Rhabditomorpha</taxon>
        <taxon>Strongyloidea</taxon>
        <taxon>Heterorhabditidae</taxon>
        <taxon>Heterorhabditis</taxon>
    </lineage>
</organism>